<dbReference type="InterPro" id="IPR006674">
    <property type="entry name" value="HD_domain"/>
</dbReference>
<dbReference type="Pfam" id="PF12729">
    <property type="entry name" value="4HB_MCP_1"/>
    <property type="match status" value="1"/>
</dbReference>
<dbReference type="CDD" id="cd00077">
    <property type="entry name" value="HDc"/>
    <property type="match status" value="1"/>
</dbReference>
<feature type="transmembrane region" description="Helical" evidence="1">
    <location>
        <begin position="12"/>
        <end position="31"/>
    </location>
</feature>
<keyword evidence="1" id="KW-0472">Membrane</keyword>
<dbReference type="Proteomes" id="UP000048984">
    <property type="component" value="Unassembled WGS sequence"/>
</dbReference>
<keyword evidence="6" id="KW-1185">Reference proteome</keyword>
<dbReference type="GO" id="GO:0016020">
    <property type="term" value="C:membrane"/>
    <property type="evidence" value="ECO:0007669"/>
    <property type="project" value="InterPro"/>
</dbReference>
<comment type="caution">
    <text evidence="5">The sequence shown here is derived from an EMBL/GenBank/DDBJ whole genome shotgun (WGS) entry which is preliminary data.</text>
</comment>
<dbReference type="GO" id="GO:0008081">
    <property type="term" value="F:phosphoric diester hydrolase activity"/>
    <property type="evidence" value="ECO:0007669"/>
    <property type="project" value="UniProtKB-ARBA"/>
</dbReference>
<feature type="transmembrane region" description="Helical" evidence="1">
    <location>
        <begin position="183"/>
        <end position="206"/>
    </location>
</feature>
<dbReference type="PROSITE" id="PS51832">
    <property type="entry name" value="HD_GYP"/>
    <property type="match status" value="1"/>
</dbReference>
<dbReference type="Gene3D" id="1.10.8.500">
    <property type="entry name" value="HAMP domain in histidine kinase"/>
    <property type="match status" value="1"/>
</dbReference>
<sequence length="508" mass="56107">MRLSVRHSLMIGMAVLVGLIIAQALVGIGVLEAGRQSTRLIVVDTIPSIRLLGEINLQATRHRLRTTRHVLNSDPAVMTRIEGQLAEAETTLDRLFAEFEAHLSTPSETKVWRQFRTEWAQYLDLQRQAIQESRKGAKAAATATIERQRDDFLEAVEKVRGLIQAHDGHVVQALDGIERRFDFALIGFLVLSAAAVLFALGAWRLFVTRTVVALDQMTKAMREIAAGRLDVPVPASERHDEIGAMAEALSVFRDSLVETTELRAQQVEMDAANLRLMSEIQEALSVQAARLDAEVAEKTGELADREREIVWRLSRATDRRDTDTGDHIVRMSRVCGIIAEGLGLPEEESRMIEIAAQMHDVGKVGIPDDILFKPGKLTAEERAVMETHVLLGWQILKGSKSPLIQLAADIAYSHHERWDGNGYPNRLAGDAIPLAGRIAALADVFDALVSERPYKKAWPLDEARAFIEANAGEHFDPDCVVAFLARWDEIAAVIDPPPSSTRGTSIAA</sequence>
<dbReference type="PROSITE" id="PS50885">
    <property type="entry name" value="HAMP"/>
    <property type="match status" value="1"/>
</dbReference>
<dbReference type="AlphaFoldDB" id="A0A0P6W9D3"/>
<dbReference type="RefSeq" id="WP_054361348.1">
    <property type="nucleotide sequence ID" value="NZ_LJYW01000001.1"/>
</dbReference>
<dbReference type="InterPro" id="IPR052020">
    <property type="entry name" value="Cyclic_di-GMP/3'3'-cGAMP_PDE"/>
</dbReference>
<organism evidence="5 6">
    <name type="scientific">Prosthecodimorpha hirschii</name>
    <dbReference type="NCBI Taxonomy" id="665126"/>
    <lineage>
        <taxon>Bacteria</taxon>
        <taxon>Pseudomonadati</taxon>
        <taxon>Pseudomonadota</taxon>
        <taxon>Alphaproteobacteria</taxon>
        <taxon>Hyphomicrobiales</taxon>
        <taxon>Ancalomicrobiaceae</taxon>
        <taxon>Prosthecodimorpha</taxon>
    </lineage>
</organism>
<dbReference type="EMBL" id="LJYW01000001">
    <property type="protein sequence ID" value="KPL55181.1"/>
    <property type="molecule type" value="Genomic_DNA"/>
</dbReference>
<gene>
    <name evidence="5" type="ORF">ABB55_25545</name>
</gene>
<dbReference type="Gene3D" id="1.10.3210.10">
    <property type="entry name" value="Hypothetical protein af1432"/>
    <property type="match status" value="1"/>
</dbReference>
<evidence type="ECO:0000259" key="4">
    <source>
        <dbReference type="PROSITE" id="PS51832"/>
    </source>
</evidence>
<protein>
    <submittedName>
        <fullName evidence="5">Uncharacterized protein</fullName>
    </submittedName>
</protein>
<evidence type="ECO:0000259" key="2">
    <source>
        <dbReference type="PROSITE" id="PS50885"/>
    </source>
</evidence>
<dbReference type="SUPFAM" id="SSF109604">
    <property type="entry name" value="HD-domain/PDEase-like"/>
    <property type="match status" value="1"/>
</dbReference>
<feature type="domain" description="HD-GYP" evidence="4">
    <location>
        <begin position="302"/>
        <end position="499"/>
    </location>
</feature>
<dbReference type="PANTHER" id="PTHR45228">
    <property type="entry name" value="CYCLIC DI-GMP PHOSPHODIESTERASE TM_0186-RELATED"/>
    <property type="match status" value="1"/>
</dbReference>
<reference evidence="5 6" key="2">
    <citation type="submission" date="2015-10" db="EMBL/GenBank/DDBJ databases">
        <title>Draft Genome Sequence of Prosthecomicrobium hirschii ATCC 27832.</title>
        <authorList>
            <person name="Daniel J."/>
            <person name="Givan S.A."/>
            <person name="Brun Y.V."/>
            <person name="Brown P.J."/>
        </authorList>
    </citation>
    <scope>NUCLEOTIDE SEQUENCE [LARGE SCALE GENOMIC DNA]</scope>
    <source>
        <strain evidence="5 6">16</strain>
    </source>
</reference>
<evidence type="ECO:0000256" key="1">
    <source>
        <dbReference type="SAM" id="Phobius"/>
    </source>
</evidence>
<feature type="domain" description="HAMP" evidence="2">
    <location>
        <begin position="208"/>
        <end position="261"/>
    </location>
</feature>
<dbReference type="Pfam" id="PF13487">
    <property type="entry name" value="HD_5"/>
    <property type="match status" value="1"/>
</dbReference>
<dbReference type="STRING" id="665126.ABB55_25545"/>
<dbReference type="InterPro" id="IPR037522">
    <property type="entry name" value="HD_GYP_dom"/>
</dbReference>
<dbReference type="InterPro" id="IPR024478">
    <property type="entry name" value="HlyB_4HB_MCP"/>
</dbReference>
<keyword evidence="1" id="KW-0812">Transmembrane</keyword>
<dbReference type="PANTHER" id="PTHR45228:SF1">
    <property type="entry name" value="CYCLIC DI-GMP PHOSPHODIESTERASE TM_0186"/>
    <property type="match status" value="1"/>
</dbReference>
<feature type="domain" description="HD" evidence="3">
    <location>
        <begin position="324"/>
        <end position="448"/>
    </location>
</feature>
<reference evidence="5 6" key="1">
    <citation type="submission" date="2015-09" db="EMBL/GenBank/DDBJ databases">
        <authorList>
            <person name="Jackson K.R."/>
            <person name="Lunt B.L."/>
            <person name="Fisher J.N.B."/>
            <person name="Gardner A.V."/>
            <person name="Bailey M.E."/>
            <person name="Deus L.M."/>
            <person name="Earl A.S."/>
            <person name="Gibby P.D."/>
            <person name="Hartmann K.A."/>
            <person name="Liu J.E."/>
            <person name="Manci A.M."/>
            <person name="Nielsen D.A."/>
            <person name="Solomon M.B."/>
            <person name="Breakwell D.P."/>
            <person name="Burnett S.H."/>
            <person name="Grose J.H."/>
        </authorList>
    </citation>
    <scope>NUCLEOTIDE SEQUENCE [LARGE SCALE GENOMIC DNA]</scope>
    <source>
        <strain evidence="5 6">16</strain>
    </source>
</reference>
<evidence type="ECO:0000313" key="6">
    <source>
        <dbReference type="Proteomes" id="UP000048984"/>
    </source>
</evidence>
<evidence type="ECO:0000259" key="3">
    <source>
        <dbReference type="PROSITE" id="PS51831"/>
    </source>
</evidence>
<dbReference type="SUPFAM" id="SSF158472">
    <property type="entry name" value="HAMP domain-like"/>
    <property type="match status" value="1"/>
</dbReference>
<dbReference type="PROSITE" id="PS51831">
    <property type="entry name" value="HD"/>
    <property type="match status" value="1"/>
</dbReference>
<dbReference type="GO" id="GO:0007165">
    <property type="term" value="P:signal transduction"/>
    <property type="evidence" value="ECO:0007669"/>
    <property type="project" value="InterPro"/>
</dbReference>
<dbReference type="InterPro" id="IPR003660">
    <property type="entry name" value="HAMP_dom"/>
</dbReference>
<proteinExistence type="predicted"/>
<dbReference type="SMART" id="SM00304">
    <property type="entry name" value="HAMP"/>
    <property type="match status" value="1"/>
</dbReference>
<accession>A0A0P6W9D3</accession>
<dbReference type="SMART" id="SM00471">
    <property type="entry name" value="HDc"/>
    <property type="match status" value="1"/>
</dbReference>
<dbReference type="Pfam" id="PF00672">
    <property type="entry name" value="HAMP"/>
    <property type="match status" value="1"/>
</dbReference>
<dbReference type="CDD" id="cd06225">
    <property type="entry name" value="HAMP"/>
    <property type="match status" value="1"/>
</dbReference>
<dbReference type="InterPro" id="IPR003607">
    <property type="entry name" value="HD/PDEase_dom"/>
</dbReference>
<evidence type="ECO:0000313" key="5">
    <source>
        <dbReference type="EMBL" id="KPL55181.1"/>
    </source>
</evidence>
<keyword evidence="1" id="KW-1133">Transmembrane helix</keyword>
<name>A0A0P6W9D3_9HYPH</name>